<protein>
    <submittedName>
        <fullName evidence="1">Uncharacterized protein</fullName>
    </submittedName>
</protein>
<reference evidence="1" key="1">
    <citation type="submission" date="2014-09" db="EMBL/GenBank/DDBJ databases">
        <authorList>
            <person name="Magalhaes I.L.F."/>
            <person name="Oliveira U."/>
            <person name="Santos F.R."/>
            <person name="Vidigal T.H.D.A."/>
            <person name="Brescovit A.D."/>
            <person name="Santos A.J."/>
        </authorList>
    </citation>
    <scope>NUCLEOTIDE SEQUENCE</scope>
    <source>
        <tissue evidence="1">Shoot tissue taken approximately 20 cm above the soil surface</tissue>
    </source>
</reference>
<proteinExistence type="predicted"/>
<dbReference type="EMBL" id="GBRH01254731">
    <property type="protein sequence ID" value="JAD43164.1"/>
    <property type="molecule type" value="Transcribed_RNA"/>
</dbReference>
<organism evidence="1">
    <name type="scientific">Arundo donax</name>
    <name type="common">Giant reed</name>
    <name type="synonym">Donax arundinaceus</name>
    <dbReference type="NCBI Taxonomy" id="35708"/>
    <lineage>
        <taxon>Eukaryota</taxon>
        <taxon>Viridiplantae</taxon>
        <taxon>Streptophyta</taxon>
        <taxon>Embryophyta</taxon>
        <taxon>Tracheophyta</taxon>
        <taxon>Spermatophyta</taxon>
        <taxon>Magnoliopsida</taxon>
        <taxon>Liliopsida</taxon>
        <taxon>Poales</taxon>
        <taxon>Poaceae</taxon>
        <taxon>PACMAD clade</taxon>
        <taxon>Arundinoideae</taxon>
        <taxon>Arundineae</taxon>
        <taxon>Arundo</taxon>
    </lineage>
</organism>
<name>A0A0A8ZUV1_ARUDO</name>
<reference evidence="1" key="2">
    <citation type="journal article" date="2015" name="Data Brief">
        <title>Shoot transcriptome of the giant reed, Arundo donax.</title>
        <authorList>
            <person name="Barrero R.A."/>
            <person name="Guerrero F.D."/>
            <person name="Moolhuijzen P."/>
            <person name="Goolsby J.A."/>
            <person name="Tidwell J."/>
            <person name="Bellgard S.E."/>
            <person name="Bellgard M.I."/>
        </authorList>
    </citation>
    <scope>NUCLEOTIDE SEQUENCE</scope>
    <source>
        <tissue evidence="1">Shoot tissue taken approximately 20 cm above the soil surface</tissue>
    </source>
</reference>
<evidence type="ECO:0000313" key="1">
    <source>
        <dbReference type="EMBL" id="JAD43164.1"/>
    </source>
</evidence>
<dbReference type="AlphaFoldDB" id="A0A0A8ZUV1"/>
<accession>A0A0A8ZUV1</accession>
<sequence>MFSNRIPHQFITSFHSTRANICTVLYSCQPCPTPIVLFN</sequence>